<dbReference type="EMBL" id="SEOQ01000060">
    <property type="protein sequence ID" value="TFY71230.1"/>
    <property type="molecule type" value="Genomic_DNA"/>
</dbReference>
<keyword evidence="3" id="KW-1185">Reference proteome</keyword>
<feature type="region of interest" description="Disordered" evidence="1">
    <location>
        <begin position="1"/>
        <end position="40"/>
    </location>
</feature>
<organism evidence="2 3">
    <name type="scientific">Dentipellis fragilis</name>
    <dbReference type="NCBI Taxonomy" id="205917"/>
    <lineage>
        <taxon>Eukaryota</taxon>
        <taxon>Fungi</taxon>
        <taxon>Dikarya</taxon>
        <taxon>Basidiomycota</taxon>
        <taxon>Agaricomycotina</taxon>
        <taxon>Agaricomycetes</taxon>
        <taxon>Russulales</taxon>
        <taxon>Hericiaceae</taxon>
        <taxon>Dentipellis</taxon>
    </lineage>
</organism>
<accession>A0A4Y9ZAP8</accession>
<evidence type="ECO:0000313" key="3">
    <source>
        <dbReference type="Proteomes" id="UP000298327"/>
    </source>
</evidence>
<comment type="caution">
    <text evidence="2">The sequence shown here is derived from an EMBL/GenBank/DDBJ whole genome shotgun (WGS) entry which is preliminary data.</text>
</comment>
<feature type="region of interest" description="Disordered" evidence="1">
    <location>
        <begin position="62"/>
        <end position="117"/>
    </location>
</feature>
<sequence length="117" mass="12213">MPWRRQIAWDEKIPGLKSSPSPLATAANDGSPASEAIGVGTPTAASIDGSLPTAWFGQLTNNSGDIAGEGGSSTLRLEEGGDDDSASETKDRTKLSISQRQALKEKTQAAKRNAMVE</sequence>
<evidence type="ECO:0000256" key="1">
    <source>
        <dbReference type="SAM" id="MobiDB-lite"/>
    </source>
</evidence>
<name>A0A4Y9ZAP8_9AGAM</name>
<gene>
    <name evidence="2" type="ORF">EVG20_g1775</name>
</gene>
<dbReference type="AlphaFoldDB" id="A0A4Y9ZAP8"/>
<dbReference type="Proteomes" id="UP000298327">
    <property type="component" value="Unassembled WGS sequence"/>
</dbReference>
<evidence type="ECO:0000313" key="2">
    <source>
        <dbReference type="EMBL" id="TFY71230.1"/>
    </source>
</evidence>
<proteinExistence type="predicted"/>
<reference evidence="2 3" key="1">
    <citation type="submission" date="2019-02" db="EMBL/GenBank/DDBJ databases">
        <title>Genome sequencing of the rare red list fungi Dentipellis fragilis.</title>
        <authorList>
            <person name="Buettner E."/>
            <person name="Kellner H."/>
        </authorList>
    </citation>
    <scope>NUCLEOTIDE SEQUENCE [LARGE SCALE GENOMIC DNA]</scope>
    <source>
        <strain evidence="2 3">DSM 105465</strain>
    </source>
</reference>
<protein>
    <submittedName>
        <fullName evidence="2">Uncharacterized protein</fullName>
    </submittedName>
</protein>